<dbReference type="RefSeq" id="WP_308440982.1">
    <property type="nucleotide sequence ID" value="NZ_BAAATT010000011.1"/>
</dbReference>
<dbReference type="AlphaFoldDB" id="A0A8J3PE46"/>
<dbReference type="Proteomes" id="UP000660339">
    <property type="component" value="Unassembled WGS sequence"/>
</dbReference>
<dbReference type="PANTHER" id="PTHR43046:SF12">
    <property type="entry name" value="GDP-MANNOSE MANNOSYL HYDROLASE"/>
    <property type="match status" value="1"/>
</dbReference>
<dbReference type="EMBL" id="BONJ01000001">
    <property type="protein sequence ID" value="GIG11771.1"/>
    <property type="molecule type" value="Genomic_DNA"/>
</dbReference>
<dbReference type="InterPro" id="IPR015797">
    <property type="entry name" value="NUDIX_hydrolase-like_dom_sf"/>
</dbReference>
<organism evidence="5 6">
    <name type="scientific">Catellatospora methionotrophica</name>
    <dbReference type="NCBI Taxonomy" id="121620"/>
    <lineage>
        <taxon>Bacteria</taxon>
        <taxon>Bacillati</taxon>
        <taxon>Actinomycetota</taxon>
        <taxon>Actinomycetes</taxon>
        <taxon>Micromonosporales</taxon>
        <taxon>Micromonosporaceae</taxon>
        <taxon>Catellatospora</taxon>
    </lineage>
</organism>
<proteinExistence type="predicted"/>
<dbReference type="Gene3D" id="3.90.79.10">
    <property type="entry name" value="Nucleoside Triphosphate Pyrophosphohydrolase"/>
    <property type="match status" value="1"/>
</dbReference>
<gene>
    <name evidence="5" type="ORF">Cme02nite_01030</name>
</gene>
<protein>
    <recommendedName>
        <fullName evidence="4">Nudix hydrolase domain-containing protein</fullName>
    </recommendedName>
</protein>
<feature type="domain" description="Nudix hydrolase" evidence="4">
    <location>
        <begin position="12"/>
        <end position="145"/>
    </location>
</feature>
<name>A0A8J3PE46_9ACTN</name>
<reference evidence="5" key="1">
    <citation type="submission" date="2021-01" db="EMBL/GenBank/DDBJ databases">
        <title>Whole genome shotgun sequence of Catellatospora methionotrophica NBRC 14553.</title>
        <authorList>
            <person name="Komaki H."/>
            <person name="Tamura T."/>
        </authorList>
    </citation>
    <scope>NUCLEOTIDE SEQUENCE</scope>
    <source>
        <strain evidence="5">NBRC 14553</strain>
    </source>
</reference>
<comment type="caution">
    <text evidence="5">The sequence shown here is derived from an EMBL/GenBank/DDBJ whole genome shotgun (WGS) entry which is preliminary data.</text>
</comment>
<evidence type="ECO:0000259" key="4">
    <source>
        <dbReference type="PROSITE" id="PS51462"/>
    </source>
</evidence>
<accession>A0A8J3PE46</accession>
<keyword evidence="6" id="KW-1185">Reference proteome</keyword>
<evidence type="ECO:0000256" key="2">
    <source>
        <dbReference type="ARBA" id="ARBA00022801"/>
    </source>
</evidence>
<evidence type="ECO:0000313" key="5">
    <source>
        <dbReference type="EMBL" id="GIG11771.1"/>
    </source>
</evidence>
<dbReference type="SUPFAM" id="SSF55811">
    <property type="entry name" value="Nudix"/>
    <property type="match status" value="1"/>
</dbReference>
<dbReference type="Pfam" id="PF00293">
    <property type="entry name" value="NUDIX"/>
    <property type="match status" value="1"/>
</dbReference>
<dbReference type="PANTHER" id="PTHR43046">
    <property type="entry name" value="GDP-MANNOSE MANNOSYL HYDROLASE"/>
    <property type="match status" value="1"/>
</dbReference>
<sequence>MTSSGDHTAALPRKRMGAAVLFTDATGRALLVEPVYKDDWEIVGGCVDENESPRQAAIREVEEELGKTVAPGRLLVIDWVPPRPGRTEGVMYVYDGGVLDESGTADIQLPPDELAGWAWCDQAQTEQRASELLARRVTAAVRAKAEGTMFELENGFHVR</sequence>
<evidence type="ECO:0000256" key="3">
    <source>
        <dbReference type="ARBA" id="ARBA00022842"/>
    </source>
</evidence>
<dbReference type="InterPro" id="IPR020084">
    <property type="entry name" value="NUDIX_hydrolase_CS"/>
</dbReference>
<dbReference type="PROSITE" id="PS51462">
    <property type="entry name" value="NUDIX"/>
    <property type="match status" value="1"/>
</dbReference>
<keyword evidence="2" id="KW-0378">Hydrolase</keyword>
<evidence type="ECO:0000313" key="6">
    <source>
        <dbReference type="Proteomes" id="UP000660339"/>
    </source>
</evidence>
<dbReference type="PROSITE" id="PS00893">
    <property type="entry name" value="NUDIX_BOX"/>
    <property type="match status" value="1"/>
</dbReference>
<evidence type="ECO:0000256" key="1">
    <source>
        <dbReference type="ARBA" id="ARBA00001946"/>
    </source>
</evidence>
<dbReference type="GO" id="GO:0016787">
    <property type="term" value="F:hydrolase activity"/>
    <property type="evidence" value="ECO:0007669"/>
    <property type="project" value="UniProtKB-KW"/>
</dbReference>
<dbReference type="CDD" id="cd18876">
    <property type="entry name" value="NUDIX_Hydrolase"/>
    <property type="match status" value="1"/>
</dbReference>
<dbReference type="InterPro" id="IPR000086">
    <property type="entry name" value="NUDIX_hydrolase_dom"/>
</dbReference>
<keyword evidence="3" id="KW-0460">Magnesium</keyword>
<comment type="cofactor">
    <cofactor evidence="1">
        <name>Mg(2+)</name>
        <dbReference type="ChEBI" id="CHEBI:18420"/>
    </cofactor>
</comment>